<dbReference type="PANTHER" id="PTHR43747">
    <property type="entry name" value="FAD-BINDING PROTEIN"/>
    <property type="match status" value="1"/>
</dbReference>
<dbReference type="InterPro" id="IPR036188">
    <property type="entry name" value="FAD/NAD-bd_sf"/>
</dbReference>
<dbReference type="Proteomes" id="UP000621455">
    <property type="component" value="Unassembled WGS sequence"/>
</dbReference>
<dbReference type="InterPro" id="IPR006905">
    <property type="entry name" value="Flavin_halogenase"/>
</dbReference>
<sequence>MTGPERCDVAVLGAGPAGCATALALARNTAWRIRLIDPGVAPGPRVGETLLPDTRLVLEQLGVLDAFLEQGHASCLGSCSAWGSAILGFNDFLLSPNALGWHLDRRRFDAFLLDHAAARPQVRCLPSRFEACAPLAGGGFALRLADRQGSGAVLEARIVVDATGQRAAFARRAGARQQYLDRLMFVYGFFDTGAASSSARLTVLEAAQSGWWYAAQLPDARLAVACATDPDLLRRDGLGGDDAWLARVLATGHIAARLDGCRFLRGSLSIRPALSGMLDTVAGAHWLAVGDAAAVYDPLAAQGIHKALSDGLRAAAAIDAALGADGVLAPGYGSGAAERFEQYRTNRNYFYGLERRWERDTFWQRRHARTELQPARGH</sequence>
<dbReference type="Gene3D" id="3.50.50.60">
    <property type="entry name" value="FAD/NAD(P)-binding domain"/>
    <property type="match status" value="1"/>
</dbReference>
<keyword evidence="2" id="KW-1185">Reference proteome</keyword>
<organism evidence="1 2">
    <name type="scientific">Massilia frigida</name>
    <dbReference type="NCBI Taxonomy" id="2609281"/>
    <lineage>
        <taxon>Bacteria</taxon>
        <taxon>Pseudomonadati</taxon>
        <taxon>Pseudomonadota</taxon>
        <taxon>Betaproteobacteria</taxon>
        <taxon>Burkholderiales</taxon>
        <taxon>Oxalobacteraceae</taxon>
        <taxon>Telluria group</taxon>
        <taxon>Massilia</taxon>
    </lineage>
</organism>
<dbReference type="RefSeq" id="WP_167088532.1">
    <property type="nucleotide sequence ID" value="NZ_WHJG01000019.1"/>
</dbReference>
<evidence type="ECO:0000313" key="1">
    <source>
        <dbReference type="EMBL" id="NHZ81202.1"/>
    </source>
</evidence>
<protein>
    <submittedName>
        <fullName evidence="1">NAD(P)/FAD-dependent oxidoreductase</fullName>
    </submittedName>
</protein>
<evidence type="ECO:0000313" key="2">
    <source>
        <dbReference type="Proteomes" id="UP000621455"/>
    </source>
</evidence>
<dbReference type="SUPFAM" id="SSF51905">
    <property type="entry name" value="FAD/NAD(P)-binding domain"/>
    <property type="match status" value="1"/>
</dbReference>
<dbReference type="Pfam" id="PF04820">
    <property type="entry name" value="Trp_halogenase"/>
    <property type="match status" value="2"/>
</dbReference>
<gene>
    <name evidence="1" type="ORF">F2P44_18255</name>
</gene>
<accession>A0ABX0NFA2</accession>
<dbReference type="Gene3D" id="3.30.9.100">
    <property type="match status" value="1"/>
</dbReference>
<dbReference type="PANTHER" id="PTHR43747:SF1">
    <property type="entry name" value="SLR1998 PROTEIN"/>
    <property type="match status" value="1"/>
</dbReference>
<name>A0ABX0NFA2_9BURK</name>
<dbReference type="InterPro" id="IPR050816">
    <property type="entry name" value="Flavin-dep_Halogenase_NPB"/>
</dbReference>
<proteinExistence type="predicted"/>
<comment type="caution">
    <text evidence="1">The sequence shown here is derived from an EMBL/GenBank/DDBJ whole genome shotgun (WGS) entry which is preliminary data.</text>
</comment>
<reference evidence="1 2" key="1">
    <citation type="submission" date="2019-10" db="EMBL/GenBank/DDBJ databases">
        <title>Taxonomy of Antarctic Massilia spp.: description of Massilia rubra sp. nov., Massilia aquatica sp. nov., Massilia mucilaginosa sp. nov., Massilia frigida sp. nov. isolated from streams, lakes and regoliths.</title>
        <authorList>
            <person name="Holochova P."/>
            <person name="Sedlacek I."/>
            <person name="Kralova S."/>
            <person name="Maslanova I."/>
            <person name="Busse H.-J."/>
            <person name="Stankova E."/>
            <person name="Vrbovska V."/>
            <person name="Kovarovic V."/>
            <person name="Bartak M."/>
            <person name="Svec P."/>
            <person name="Pantucek R."/>
        </authorList>
    </citation>
    <scope>NUCLEOTIDE SEQUENCE [LARGE SCALE GENOMIC DNA]</scope>
    <source>
        <strain evidence="1 2">CCM 8695</strain>
    </source>
</reference>
<dbReference type="PRINTS" id="PR00420">
    <property type="entry name" value="RNGMNOXGNASE"/>
</dbReference>
<dbReference type="EMBL" id="WHJG01000019">
    <property type="protein sequence ID" value="NHZ81202.1"/>
    <property type="molecule type" value="Genomic_DNA"/>
</dbReference>